<dbReference type="AlphaFoldDB" id="A0A1Y1UN54"/>
<keyword evidence="9 12" id="KW-0256">Endoplasmic reticulum</keyword>
<evidence type="ECO:0000256" key="11">
    <source>
        <dbReference type="ARBA" id="ARBA00023136"/>
    </source>
</evidence>
<evidence type="ECO:0000313" key="13">
    <source>
        <dbReference type="EMBL" id="ORX39481.1"/>
    </source>
</evidence>
<evidence type="ECO:0000256" key="10">
    <source>
        <dbReference type="ARBA" id="ARBA00022989"/>
    </source>
</evidence>
<accession>A0A1Y1UN54</accession>
<reference evidence="13 14" key="2">
    <citation type="submission" date="2016-08" db="EMBL/GenBank/DDBJ databases">
        <title>Pervasive Adenine N6-methylation of Active Genes in Fungi.</title>
        <authorList>
            <consortium name="DOE Joint Genome Institute"/>
            <person name="Mondo S.J."/>
            <person name="Dannebaum R.O."/>
            <person name="Kuo R.C."/>
            <person name="Labutti K."/>
            <person name="Haridas S."/>
            <person name="Kuo A."/>
            <person name="Salamov A."/>
            <person name="Ahrendt S.R."/>
            <person name="Lipzen A."/>
            <person name="Sullivan W."/>
            <person name="Andreopoulos W.B."/>
            <person name="Clum A."/>
            <person name="Lindquist E."/>
            <person name="Daum C."/>
            <person name="Ramamoorthy G.K."/>
            <person name="Gryganskyi A."/>
            <person name="Culley D."/>
            <person name="Magnuson J.K."/>
            <person name="James T.Y."/>
            <person name="O'Malley M.A."/>
            <person name="Stajich J.E."/>
            <person name="Spatafora J.W."/>
            <person name="Visel A."/>
            <person name="Grigoriev I.V."/>
        </authorList>
    </citation>
    <scope>NUCLEOTIDE SEQUENCE [LARGE SCALE GENOMIC DNA]</scope>
    <source>
        <strain evidence="14">finn</strain>
    </source>
</reference>
<evidence type="ECO:0000256" key="6">
    <source>
        <dbReference type="ARBA" id="ARBA00022676"/>
    </source>
</evidence>
<dbReference type="PANTHER" id="PTHR12468">
    <property type="entry name" value="GPI MANNOSYLTRANSFERASE 2"/>
    <property type="match status" value="1"/>
</dbReference>
<evidence type="ECO:0000256" key="1">
    <source>
        <dbReference type="ARBA" id="ARBA00004477"/>
    </source>
</evidence>
<reference evidence="13 14" key="1">
    <citation type="submission" date="2016-08" db="EMBL/GenBank/DDBJ databases">
        <title>Genomes of anaerobic fungi encode conserved fungal cellulosomes for biomass hydrolysis.</title>
        <authorList>
            <consortium name="DOE Joint Genome Institute"/>
            <person name="Haitjema C.H."/>
            <person name="Gilmore S.P."/>
            <person name="Henske J.K."/>
            <person name="Solomon K.V."/>
            <person name="De Groot R."/>
            <person name="Kuo A."/>
            <person name="Mondo S.J."/>
            <person name="Salamov A.A."/>
            <person name="Labutti K."/>
            <person name="Zhao Z."/>
            <person name="Chiniquy J."/>
            <person name="Barry K."/>
            <person name="Brewer H.M."/>
            <person name="Purvine S.O."/>
            <person name="Wright A.T."/>
            <person name="Boxma B."/>
            <person name="Van Alen T."/>
            <person name="Hackstein J.H."/>
            <person name="Baker S.E."/>
            <person name="Grigoriev I.V."/>
            <person name="O'Malley M.A."/>
        </authorList>
    </citation>
    <scope>NUCLEOTIDE SEQUENCE [LARGE SCALE GENOMIC DNA]</scope>
    <source>
        <strain evidence="14">finn</strain>
    </source>
</reference>
<dbReference type="GO" id="GO:0006506">
    <property type="term" value="P:GPI anchor biosynthetic process"/>
    <property type="evidence" value="ECO:0007669"/>
    <property type="project" value="UniProtKB-UniPathway"/>
</dbReference>
<evidence type="ECO:0000256" key="7">
    <source>
        <dbReference type="ARBA" id="ARBA00022679"/>
    </source>
</evidence>
<dbReference type="Pfam" id="PF04188">
    <property type="entry name" value="Mannosyl_trans2"/>
    <property type="match status" value="1"/>
</dbReference>
<evidence type="ECO:0000256" key="5">
    <source>
        <dbReference type="ARBA" id="ARBA00022502"/>
    </source>
</evidence>
<feature type="transmembrane region" description="Helical" evidence="12">
    <location>
        <begin position="452"/>
        <end position="472"/>
    </location>
</feature>
<evidence type="ECO:0000256" key="2">
    <source>
        <dbReference type="ARBA" id="ARBA00004687"/>
    </source>
</evidence>
<dbReference type="PANTHER" id="PTHR12468:SF2">
    <property type="entry name" value="GPI MANNOSYLTRANSFERASE 2"/>
    <property type="match status" value="1"/>
</dbReference>
<proteinExistence type="inferred from homology"/>
<keyword evidence="8 12" id="KW-0812">Transmembrane</keyword>
<keyword evidence="11 12" id="KW-0472">Membrane</keyword>
<sequence length="475" mass="56041">MDILNEISIPKNKIKIKTIIKYAIQSRCLIWIIALISKIFVNEHDSSASLILSDKQQNYSYLDHLVIKLFGVFIRWDSFFFYHIAENGYVYEQETAFFPFLPYMMRFLSNSILYPLQYILNYKSVLLISGVLIVNVSFVLATITLYKLGIKIFKDEKFSRIAAICYCLTPSGMFSTAVYTESLFAFLTFYGMEKMVDKKYFQAALVWMLTTLTRSNAITYVGFFGYEMLKSSEFKKIINNTYHIIVNKTINSKLDTINIKRLLKSIGKFVVYSCIVISSLVFYQFSCYKKFCLDIKNENGDFIRPWCENKLPLLYSFVQIEYWNCGFLRYYTFNNIPNFFLAIPMIIVSSWGILSYCKYDWKRIVTLGLIESNEKKKNAYSKTYYSNYLLPHIILWAFLLLYCCTSMHIQVITRFFSSVPTLYWFIAWLIYNHDESLIKDKKHLNNKNWGYIILYYFIFYGIIGVVLFTAFYPPA</sequence>
<comment type="pathway">
    <text evidence="2 12">Glycolipid biosynthesis; glycosylphosphatidylinositol-anchor biosynthesis.</text>
</comment>
<dbReference type="GO" id="GO:0000009">
    <property type="term" value="F:alpha-1,6-mannosyltransferase activity"/>
    <property type="evidence" value="ECO:0007669"/>
    <property type="project" value="InterPro"/>
</dbReference>
<gene>
    <name evidence="13" type="ORF">BCR36DRAFT_364886</name>
</gene>
<comment type="subcellular location">
    <subcellularLocation>
        <location evidence="1 12">Endoplasmic reticulum membrane</location>
        <topology evidence="1 12">Multi-pass membrane protein</topology>
    </subcellularLocation>
</comment>
<feature type="transmembrane region" description="Helical" evidence="12">
    <location>
        <begin position="126"/>
        <end position="146"/>
    </location>
</feature>
<dbReference type="GO" id="GO:0031501">
    <property type="term" value="C:mannosyltransferase complex"/>
    <property type="evidence" value="ECO:0007669"/>
    <property type="project" value="TreeGrafter"/>
</dbReference>
<comment type="similarity">
    <text evidence="3 12">Belongs to the PIGV family.</text>
</comment>
<dbReference type="UniPathway" id="UPA00196"/>
<dbReference type="InterPro" id="IPR007315">
    <property type="entry name" value="PIG-V/Gpi18"/>
</dbReference>
<dbReference type="STRING" id="1754191.A0A1Y1UN54"/>
<evidence type="ECO:0000256" key="3">
    <source>
        <dbReference type="ARBA" id="ARBA00008698"/>
    </source>
</evidence>
<keyword evidence="5 12" id="KW-0337">GPI-anchor biosynthesis</keyword>
<comment type="caution">
    <text evidence="13">The sequence shown here is derived from an EMBL/GenBank/DDBJ whole genome shotgun (WGS) entry which is preliminary data.</text>
</comment>
<organism evidence="13 14">
    <name type="scientific">Piromyces finnis</name>
    <dbReference type="NCBI Taxonomy" id="1754191"/>
    <lineage>
        <taxon>Eukaryota</taxon>
        <taxon>Fungi</taxon>
        <taxon>Fungi incertae sedis</taxon>
        <taxon>Chytridiomycota</taxon>
        <taxon>Chytridiomycota incertae sedis</taxon>
        <taxon>Neocallimastigomycetes</taxon>
        <taxon>Neocallimastigales</taxon>
        <taxon>Neocallimastigaceae</taxon>
        <taxon>Piromyces</taxon>
    </lineage>
</organism>
<comment type="function">
    <text evidence="12">Mannosyltransferase involved in glycosylphosphatidylinositol-anchor biosynthesis.</text>
</comment>
<evidence type="ECO:0000313" key="14">
    <source>
        <dbReference type="Proteomes" id="UP000193719"/>
    </source>
</evidence>
<feature type="transmembrane region" description="Helical" evidence="12">
    <location>
        <begin position="385"/>
        <end position="409"/>
    </location>
</feature>
<feature type="transmembrane region" description="Helical" evidence="12">
    <location>
        <begin position="158"/>
        <end position="180"/>
    </location>
</feature>
<evidence type="ECO:0000256" key="4">
    <source>
        <dbReference type="ARBA" id="ARBA00013795"/>
    </source>
</evidence>
<protein>
    <recommendedName>
        <fullName evidence="4 12">GPI mannosyltransferase 2</fullName>
        <ecNumber evidence="12">2.4.1.-</ecNumber>
    </recommendedName>
</protein>
<dbReference type="OrthoDB" id="10252502at2759"/>
<keyword evidence="7 12" id="KW-0808">Transferase</keyword>
<feature type="transmembrane region" description="Helical" evidence="12">
    <location>
        <begin position="336"/>
        <end position="354"/>
    </location>
</feature>
<keyword evidence="6 12" id="KW-0328">Glycosyltransferase</keyword>
<dbReference type="GO" id="GO:0005789">
    <property type="term" value="C:endoplasmic reticulum membrane"/>
    <property type="evidence" value="ECO:0007669"/>
    <property type="project" value="UniProtKB-SubCell"/>
</dbReference>
<dbReference type="GO" id="GO:0004376">
    <property type="term" value="F:GPI mannosyltransferase activity"/>
    <property type="evidence" value="ECO:0007669"/>
    <property type="project" value="InterPro"/>
</dbReference>
<dbReference type="EC" id="2.4.1.-" evidence="12"/>
<dbReference type="Proteomes" id="UP000193719">
    <property type="component" value="Unassembled WGS sequence"/>
</dbReference>
<feature type="transmembrane region" description="Helical" evidence="12">
    <location>
        <begin position="200"/>
        <end position="226"/>
    </location>
</feature>
<evidence type="ECO:0000256" key="8">
    <source>
        <dbReference type="ARBA" id="ARBA00022692"/>
    </source>
</evidence>
<name>A0A1Y1UN54_9FUNG</name>
<feature type="transmembrane region" description="Helical" evidence="12">
    <location>
        <begin position="269"/>
        <end position="286"/>
    </location>
</feature>
<evidence type="ECO:0000256" key="12">
    <source>
        <dbReference type="RuleBase" id="RU363112"/>
    </source>
</evidence>
<feature type="transmembrane region" description="Helical" evidence="12">
    <location>
        <begin position="415"/>
        <end position="431"/>
    </location>
</feature>
<keyword evidence="14" id="KW-1185">Reference proteome</keyword>
<dbReference type="EMBL" id="MCFH01000110">
    <property type="protein sequence ID" value="ORX39481.1"/>
    <property type="molecule type" value="Genomic_DNA"/>
</dbReference>
<keyword evidence="10 12" id="KW-1133">Transmembrane helix</keyword>
<evidence type="ECO:0000256" key="9">
    <source>
        <dbReference type="ARBA" id="ARBA00022824"/>
    </source>
</evidence>